<evidence type="ECO:0000313" key="2">
    <source>
        <dbReference type="EMBL" id="CCD56275.1"/>
    </source>
</evidence>
<protein>
    <submittedName>
        <fullName evidence="2">Uncharacterized protein</fullName>
    </submittedName>
</protein>
<accession>G2YX37</accession>
<feature type="region of interest" description="Disordered" evidence="1">
    <location>
        <begin position="1"/>
        <end position="23"/>
    </location>
</feature>
<feature type="compositionally biased region" description="Polar residues" evidence="1">
    <location>
        <begin position="11"/>
        <end position="23"/>
    </location>
</feature>
<proteinExistence type="predicted"/>
<feature type="region of interest" description="Disordered" evidence="1">
    <location>
        <begin position="250"/>
        <end position="285"/>
    </location>
</feature>
<name>G2YX37_BOTF4</name>
<dbReference type="AlphaFoldDB" id="G2YX37"/>
<dbReference type="HOGENOM" id="CLU_634572_0_0_1"/>
<dbReference type="EMBL" id="FQ790359">
    <property type="protein sequence ID" value="CCD56275.1"/>
    <property type="molecule type" value="Genomic_DNA"/>
</dbReference>
<feature type="compositionally biased region" description="Basic and acidic residues" evidence="1">
    <location>
        <begin position="336"/>
        <end position="348"/>
    </location>
</feature>
<sequence length="436" mass="49277">MNPQPDGLASQEPQTASNKSASESEYVFTQTSVLSTLDRKVLNKGLRTQWKFFSEDDKMFGSLDIRGGYVAHDMGTWRQNVSSSSPKDILNLKRSLAAKVFHFWEKNPDPAWIPGAKEEQAFVEAYENMVKVMQDTPAEEADKYSTYMEHRLRLATSNDGGKTLGPLLHEVLSNKVSNPEMEIAATEIKELKFQAAQALYPETYVKLDAKSSMDVDYSQNETWKNSSKVAVRSLDGRSLALFTNQSLGKRKRTSVDEDDGDMKLEGNGSNKSLNTVTAGSSGVHTKPLQDWKSQFQSILKQDIENWTVRADKHLAKQSQLFQKRKKLYSWMKPGKDEYDTEASEKGDAETSTPFGTQTSGLRTSRLRTFDAGKLNTRSPRICAWDNYPEFELSDFTTPLTLLSQPNKRRKMTEAEVEGQDAKFTLDISGPDWVRKW</sequence>
<reference evidence="3" key="1">
    <citation type="journal article" date="2011" name="PLoS Genet.">
        <title>Genomic analysis of the necrotrophic fungal pathogens Sclerotinia sclerotiorum and Botrytis cinerea.</title>
        <authorList>
            <person name="Amselem J."/>
            <person name="Cuomo C.A."/>
            <person name="van Kan J.A."/>
            <person name="Viaud M."/>
            <person name="Benito E.P."/>
            <person name="Couloux A."/>
            <person name="Coutinho P.M."/>
            <person name="de Vries R.P."/>
            <person name="Dyer P.S."/>
            <person name="Fillinger S."/>
            <person name="Fournier E."/>
            <person name="Gout L."/>
            <person name="Hahn M."/>
            <person name="Kohn L."/>
            <person name="Lapalu N."/>
            <person name="Plummer K.M."/>
            <person name="Pradier J.M."/>
            <person name="Quevillon E."/>
            <person name="Sharon A."/>
            <person name="Simon A."/>
            <person name="ten Have A."/>
            <person name="Tudzynski B."/>
            <person name="Tudzynski P."/>
            <person name="Wincker P."/>
            <person name="Andrew M."/>
            <person name="Anthouard V."/>
            <person name="Beever R.E."/>
            <person name="Beffa R."/>
            <person name="Benoit I."/>
            <person name="Bouzid O."/>
            <person name="Brault B."/>
            <person name="Chen Z."/>
            <person name="Choquer M."/>
            <person name="Collemare J."/>
            <person name="Cotton P."/>
            <person name="Danchin E.G."/>
            <person name="Da Silva C."/>
            <person name="Gautier A."/>
            <person name="Giraud C."/>
            <person name="Giraud T."/>
            <person name="Gonzalez C."/>
            <person name="Grossetete S."/>
            <person name="Guldener U."/>
            <person name="Henrissat B."/>
            <person name="Howlett B.J."/>
            <person name="Kodira C."/>
            <person name="Kretschmer M."/>
            <person name="Lappartient A."/>
            <person name="Leroch M."/>
            <person name="Levis C."/>
            <person name="Mauceli E."/>
            <person name="Neuveglise C."/>
            <person name="Oeser B."/>
            <person name="Pearson M."/>
            <person name="Poulain J."/>
            <person name="Poussereau N."/>
            <person name="Quesneville H."/>
            <person name="Rascle C."/>
            <person name="Schumacher J."/>
            <person name="Segurens B."/>
            <person name="Sexton A."/>
            <person name="Silva E."/>
            <person name="Sirven C."/>
            <person name="Soanes D.M."/>
            <person name="Talbot N.J."/>
            <person name="Templeton M."/>
            <person name="Yandava C."/>
            <person name="Yarden O."/>
            <person name="Zeng Q."/>
            <person name="Rollins J.A."/>
            <person name="Lebrun M.H."/>
            <person name="Dickman M."/>
        </authorList>
    </citation>
    <scope>NUCLEOTIDE SEQUENCE [LARGE SCALE GENOMIC DNA]</scope>
    <source>
        <strain evidence="3">T4</strain>
    </source>
</reference>
<dbReference type="OrthoDB" id="3530723at2759"/>
<feature type="compositionally biased region" description="Polar residues" evidence="1">
    <location>
        <begin position="267"/>
        <end position="283"/>
    </location>
</feature>
<dbReference type="Proteomes" id="UP000008177">
    <property type="component" value="Unplaced contigs"/>
</dbReference>
<gene>
    <name evidence="2" type="ORF">BofuT4_P148850.1</name>
</gene>
<organism evidence="2 3">
    <name type="scientific">Botryotinia fuckeliana (strain T4)</name>
    <name type="common">Noble rot fungus</name>
    <name type="synonym">Botrytis cinerea</name>
    <dbReference type="NCBI Taxonomy" id="999810"/>
    <lineage>
        <taxon>Eukaryota</taxon>
        <taxon>Fungi</taxon>
        <taxon>Dikarya</taxon>
        <taxon>Ascomycota</taxon>
        <taxon>Pezizomycotina</taxon>
        <taxon>Leotiomycetes</taxon>
        <taxon>Helotiales</taxon>
        <taxon>Sclerotiniaceae</taxon>
        <taxon>Botrytis</taxon>
    </lineage>
</organism>
<dbReference type="InParanoid" id="G2YX37"/>
<feature type="region of interest" description="Disordered" evidence="1">
    <location>
        <begin position="336"/>
        <end position="362"/>
    </location>
</feature>
<evidence type="ECO:0000256" key="1">
    <source>
        <dbReference type="SAM" id="MobiDB-lite"/>
    </source>
</evidence>
<evidence type="ECO:0000313" key="3">
    <source>
        <dbReference type="Proteomes" id="UP000008177"/>
    </source>
</evidence>
<feature type="compositionally biased region" description="Polar residues" evidence="1">
    <location>
        <begin position="349"/>
        <end position="362"/>
    </location>
</feature>